<accession>A0ABR9IUN3</accession>
<keyword evidence="2" id="KW-1185">Reference proteome</keyword>
<comment type="caution">
    <text evidence="1">The sequence shown here is derived from an EMBL/GenBank/DDBJ whole genome shotgun (WGS) entry which is preliminary data.</text>
</comment>
<protein>
    <submittedName>
        <fullName evidence="1">Uncharacterized protein</fullName>
    </submittedName>
</protein>
<evidence type="ECO:0000313" key="2">
    <source>
        <dbReference type="Proteomes" id="UP000620262"/>
    </source>
</evidence>
<dbReference type="EMBL" id="JADBEC010000001">
    <property type="protein sequence ID" value="MBE1506919.1"/>
    <property type="molecule type" value="Genomic_DNA"/>
</dbReference>
<dbReference type="RefSeq" id="WP_192730550.1">
    <property type="nucleotide sequence ID" value="NZ_BAAAVL010000014.1"/>
</dbReference>
<gene>
    <name evidence="1" type="ORF">H4W29_004100</name>
</gene>
<organism evidence="1 2">
    <name type="scientific">Rhizobium viscosum</name>
    <name type="common">Arthrobacter viscosus</name>
    <dbReference type="NCBI Taxonomy" id="1673"/>
    <lineage>
        <taxon>Bacteria</taxon>
        <taxon>Pseudomonadati</taxon>
        <taxon>Pseudomonadota</taxon>
        <taxon>Alphaproteobacteria</taxon>
        <taxon>Hyphomicrobiales</taxon>
        <taxon>Rhizobiaceae</taxon>
        <taxon>Rhizobium/Agrobacterium group</taxon>
        <taxon>Rhizobium</taxon>
    </lineage>
</organism>
<reference evidence="1 2" key="1">
    <citation type="submission" date="2020-10" db="EMBL/GenBank/DDBJ databases">
        <title>Sequencing the genomes of 1000 actinobacteria strains.</title>
        <authorList>
            <person name="Klenk H.-P."/>
        </authorList>
    </citation>
    <scope>NUCLEOTIDE SEQUENCE [LARGE SCALE GENOMIC DNA]</scope>
    <source>
        <strain evidence="1 2">DSM 7307</strain>
    </source>
</reference>
<proteinExistence type="predicted"/>
<name>A0ABR9IUN3_RHIVS</name>
<evidence type="ECO:0000313" key="1">
    <source>
        <dbReference type="EMBL" id="MBE1506919.1"/>
    </source>
</evidence>
<sequence length="323" mass="35953">MNSEQLKKLHMWPPISPSYSTWAKATSNRLGGLYYADEEDPFFSYMTWAARSIGDIFGSGLKDSLPRVEVHILDPRALNAVVAKHGDGYNIGIFQGLVINAVTAAMKLNSDLPKPVEDLDLLKYAGLILHFVCFHEVTHVLNGHVDFKRERMLGELMAEAIEPVDPEWSLISQTLEFDADAGGFQAATTSLLGLRQRRTPSGLRFDRNLPVDEMVGLSQILGRAIASYFFMTEGQKAIAADAWMRSHPPAVVRFKSVSALFARLLSMTESLTEHEADKCIDAFIIGATEAEIVMGEGLNRTREPTSYREFSGLEQVLRSMNRL</sequence>
<dbReference type="Proteomes" id="UP000620262">
    <property type="component" value="Unassembled WGS sequence"/>
</dbReference>